<organism evidence="3 5">
    <name type="scientific">Niallia alba</name>
    <dbReference type="NCBI Taxonomy" id="2729105"/>
    <lineage>
        <taxon>Bacteria</taxon>
        <taxon>Bacillati</taxon>
        <taxon>Bacillota</taxon>
        <taxon>Bacilli</taxon>
        <taxon>Bacillales</taxon>
        <taxon>Bacillaceae</taxon>
        <taxon>Niallia</taxon>
    </lineage>
</organism>
<dbReference type="InterPro" id="IPR050640">
    <property type="entry name" value="Bact_2-comp_sensor_kinase"/>
</dbReference>
<evidence type="ECO:0000313" key="5">
    <source>
        <dbReference type="Proteomes" id="UP000588491"/>
    </source>
</evidence>
<dbReference type="GO" id="GO:0000155">
    <property type="term" value="F:phosphorelay sensor kinase activity"/>
    <property type="evidence" value="ECO:0007669"/>
    <property type="project" value="InterPro"/>
</dbReference>
<accession>A0A7Y0KBT0</accession>
<keyword evidence="3" id="KW-0418">Kinase</keyword>
<dbReference type="EMBL" id="JABBPK010000001">
    <property type="protein sequence ID" value="NMO79557.1"/>
    <property type="molecule type" value="Genomic_DNA"/>
</dbReference>
<dbReference type="InterPro" id="IPR036890">
    <property type="entry name" value="HATPase_C_sf"/>
</dbReference>
<dbReference type="SUPFAM" id="SSF55874">
    <property type="entry name" value="ATPase domain of HSP90 chaperone/DNA topoisomerase II/histidine kinase"/>
    <property type="match status" value="1"/>
</dbReference>
<feature type="domain" description="Signal transduction histidine kinase internal region" evidence="2">
    <location>
        <begin position="51"/>
        <end position="130"/>
    </location>
</feature>
<keyword evidence="5" id="KW-1185">Reference proteome</keyword>
<gene>
    <name evidence="3" type="ORF">HHU08_21725</name>
    <name evidence="4" type="ORF">HHU08_21775</name>
</gene>
<dbReference type="GO" id="GO:0016020">
    <property type="term" value="C:membrane"/>
    <property type="evidence" value="ECO:0007669"/>
    <property type="project" value="InterPro"/>
</dbReference>
<feature type="transmembrane region" description="Helical" evidence="1">
    <location>
        <begin position="6"/>
        <end position="28"/>
    </location>
</feature>
<keyword evidence="1" id="KW-1133">Transmembrane helix</keyword>
<name>A0A7Y0KBT0_9BACI</name>
<dbReference type="Gene3D" id="3.30.565.10">
    <property type="entry name" value="Histidine kinase-like ATPase, C-terminal domain"/>
    <property type="match status" value="1"/>
</dbReference>
<evidence type="ECO:0000256" key="1">
    <source>
        <dbReference type="SAM" id="Phobius"/>
    </source>
</evidence>
<protein>
    <submittedName>
        <fullName evidence="3">Histidine kinase</fullName>
    </submittedName>
</protein>
<dbReference type="Pfam" id="PF06580">
    <property type="entry name" value="His_kinase"/>
    <property type="match status" value="1"/>
</dbReference>
<dbReference type="PANTHER" id="PTHR34220">
    <property type="entry name" value="SENSOR HISTIDINE KINASE YPDA"/>
    <property type="match status" value="1"/>
</dbReference>
<dbReference type="AlphaFoldDB" id="A0A7Y0KBT0"/>
<dbReference type="RefSeq" id="WP_169189318.1">
    <property type="nucleotide sequence ID" value="NZ_JABBPK010000001.1"/>
</dbReference>
<keyword evidence="1" id="KW-0812">Transmembrane</keyword>
<keyword evidence="1" id="KW-0472">Membrane</keyword>
<comment type="caution">
    <text evidence="3">The sequence shown here is derived from an EMBL/GenBank/DDBJ whole genome shotgun (WGS) entry which is preliminary data.</text>
</comment>
<reference evidence="3 5" key="1">
    <citation type="submission" date="2020-04" db="EMBL/GenBank/DDBJ databases">
        <title>Bacillus sp. UniB3 isolated from commercial digestive syrup.</title>
        <authorList>
            <person name="Thorat V."/>
            <person name="Kirdat K."/>
            <person name="Tiwarekar B."/>
            <person name="Yadav A."/>
        </authorList>
    </citation>
    <scope>NUCLEOTIDE SEQUENCE [LARGE SCALE GENOMIC DNA]</scope>
    <source>
        <strain evidence="3 5">UniB3</strain>
    </source>
</reference>
<dbReference type="EMBL" id="JABBPK010000001">
    <property type="protein sequence ID" value="NMO79563.1"/>
    <property type="molecule type" value="Genomic_DNA"/>
</dbReference>
<proteinExistence type="predicted"/>
<keyword evidence="3" id="KW-0808">Transferase</keyword>
<dbReference type="InterPro" id="IPR010559">
    <property type="entry name" value="Sig_transdc_His_kin_internal"/>
</dbReference>
<evidence type="ECO:0000313" key="4">
    <source>
        <dbReference type="EMBL" id="NMO79563.1"/>
    </source>
</evidence>
<sequence>MVIFFGILIVSLLIPIIALVLLSIMKLLNQEFDYLHMENKQIQLEKQLQQMEYEQLSQKIRPHFLFNSLNAMMSLARLKRNDDLITAMEQFSLFLKYQHANQTALVLFERELFHTNNYLSIQQLRFGKKLTITYELDERAYQTQLPSYTLQTLVENAFKHGLEKKRGEKHLMIALKRHGDWVRLTVSDNGDRAIEQKSGHGTGLENIKKRLELLFEMYTDVSLKRKDNATEATVIWPYTPEGER</sequence>
<dbReference type="Proteomes" id="UP000588491">
    <property type="component" value="Unassembled WGS sequence"/>
</dbReference>
<dbReference type="PANTHER" id="PTHR34220:SF7">
    <property type="entry name" value="SENSOR HISTIDINE KINASE YPDA"/>
    <property type="match status" value="1"/>
</dbReference>
<evidence type="ECO:0000313" key="3">
    <source>
        <dbReference type="EMBL" id="NMO79557.1"/>
    </source>
</evidence>
<evidence type="ECO:0000259" key="2">
    <source>
        <dbReference type="Pfam" id="PF06580"/>
    </source>
</evidence>